<evidence type="ECO:0000256" key="1">
    <source>
        <dbReference type="ARBA" id="ARBA00008668"/>
    </source>
</evidence>
<dbReference type="InterPro" id="IPR013830">
    <property type="entry name" value="SGNH_hydro"/>
</dbReference>
<dbReference type="Proteomes" id="UP000182248">
    <property type="component" value="Unassembled WGS sequence"/>
</dbReference>
<dbReference type="Gene3D" id="3.40.50.1110">
    <property type="entry name" value="SGNH hydrolase"/>
    <property type="match status" value="1"/>
</dbReference>
<protein>
    <submittedName>
        <fullName evidence="4">Lysophospholipase L1</fullName>
    </submittedName>
</protein>
<dbReference type="Pfam" id="PF13472">
    <property type="entry name" value="Lipase_GDSL_2"/>
    <property type="match status" value="1"/>
</dbReference>
<feature type="domain" description="SGNH hydrolase-type esterase" evidence="3">
    <location>
        <begin position="42"/>
        <end position="236"/>
    </location>
</feature>
<accession>A0A1K1QC32</accession>
<gene>
    <name evidence="4" type="ORF">SAMN02927921_02377</name>
</gene>
<dbReference type="InterPro" id="IPR037459">
    <property type="entry name" value="RhgT-like"/>
</dbReference>
<dbReference type="CDD" id="cd01821">
    <property type="entry name" value="Rhamnogalacturan_acetylesterase_like"/>
    <property type="match status" value="1"/>
</dbReference>
<dbReference type="OrthoDB" id="9807041at2"/>
<evidence type="ECO:0000256" key="2">
    <source>
        <dbReference type="ARBA" id="ARBA00022801"/>
    </source>
</evidence>
<keyword evidence="5" id="KW-1185">Reference proteome</keyword>
<dbReference type="InterPro" id="IPR036514">
    <property type="entry name" value="SGNH_hydro_sf"/>
</dbReference>
<keyword evidence="2" id="KW-0378">Hydrolase</keyword>
<dbReference type="RefSeq" id="WP_072317593.1">
    <property type="nucleotide sequence ID" value="NZ_FPJE01000012.1"/>
</dbReference>
<dbReference type="STRING" id="1150368.SAMN02927921_02377"/>
<sequence length="260" mass="29361">MKKNSRTGRKICFGICVVLFVSICRGQVSDTLRHPPVTVFTIGDSTMADKPLENDNPERGWCQLLPEFLTGSIIVENHAVNGRSSKSFISEGRWAKVRSLLKPGDYVFIQFGHNDQKSEDPARFTNPYTGYRQNLEKFVRETREKGAVPILFTSIVRRNFNAHGTLIATHGNYPLVVRLVADAMDVPLVDLQRLTENLEISYGPEKSKVLHLWYAAGELDIYPEGKQDDTHLSVKGATEVARLAVDAMKEVQPEWEVFIR</sequence>
<evidence type="ECO:0000259" key="3">
    <source>
        <dbReference type="Pfam" id="PF13472"/>
    </source>
</evidence>
<evidence type="ECO:0000313" key="5">
    <source>
        <dbReference type="Proteomes" id="UP000182248"/>
    </source>
</evidence>
<evidence type="ECO:0000313" key="4">
    <source>
        <dbReference type="EMBL" id="SFW56766.1"/>
    </source>
</evidence>
<comment type="similarity">
    <text evidence="1">Belongs to the 'GDSL' lipolytic enzyme family.</text>
</comment>
<dbReference type="GO" id="GO:0016788">
    <property type="term" value="F:hydrolase activity, acting on ester bonds"/>
    <property type="evidence" value="ECO:0007669"/>
    <property type="project" value="UniProtKB-ARBA"/>
</dbReference>
<name>A0A1K1QC32_9FLAO</name>
<dbReference type="PANTHER" id="PTHR43695:SF1">
    <property type="entry name" value="RHAMNOGALACTURONAN ACETYLESTERASE"/>
    <property type="match status" value="1"/>
</dbReference>
<organism evidence="4 5">
    <name type="scientific">Sinomicrobium oceani</name>
    <dbReference type="NCBI Taxonomy" id="1150368"/>
    <lineage>
        <taxon>Bacteria</taxon>
        <taxon>Pseudomonadati</taxon>
        <taxon>Bacteroidota</taxon>
        <taxon>Flavobacteriia</taxon>
        <taxon>Flavobacteriales</taxon>
        <taxon>Flavobacteriaceae</taxon>
        <taxon>Sinomicrobium</taxon>
    </lineage>
</organism>
<dbReference type="EMBL" id="FPJE01000012">
    <property type="protein sequence ID" value="SFW56766.1"/>
    <property type="molecule type" value="Genomic_DNA"/>
</dbReference>
<dbReference type="PANTHER" id="PTHR43695">
    <property type="entry name" value="PUTATIVE (AFU_ORTHOLOGUE AFUA_2G17250)-RELATED"/>
    <property type="match status" value="1"/>
</dbReference>
<dbReference type="SUPFAM" id="SSF52266">
    <property type="entry name" value="SGNH hydrolase"/>
    <property type="match status" value="1"/>
</dbReference>
<proteinExistence type="inferred from homology"/>
<reference evidence="4 5" key="1">
    <citation type="submission" date="2016-11" db="EMBL/GenBank/DDBJ databases">
        <authorList>
            <person name="Jaros S."/>
            <person name="Januszkiewicz K."/>
            <person name="Wedrychowicz H."/>
        </authorList>
    </citation>
    <scope>NUCLEOTIDE SEQUENCE [LARGE SCALE GENOMIC DNA]</scope>
    <source>
        <strain evidence="4 5">CGMCC 1.12145</strain>
    </source>
</reference>
<dbReference type="AlphaFoldDB" id="A0A1K1QC32"/>